<sequence>MRPKKSLGQNFLTSAQIARDIVEAGDVTADDIILEIGPGKGILTKDLLTFAGKVVAIEKDSELVSYLNVKFSKEISSGKLEILEKDILDFDPKIMGFYELGYKVIANIPYYITGQILRQFLESDCQPISMVLMLQKEVAERIMGGKKTQKKRKESILSISVQAYGNPQIIKTVKAGSFFPKPKVDSAILLIEDISKDFFSKFSEGDFFKTLKTGFKSKRKKLLGNLSAIFERKHLGEVFQALGINENTRAEDLPLYDWKQLVSNLLKN</sequence>
<dbReference type="Gene3D" id="3.40.50.150">
    <property type="entry name" value="Vaccinia Virus protein VP39"/>
    <property type="match status" value="1"/>
</dbReference>
<dbReference type="PANTHER" id="PTHR11727">
    <property type="entry name" value="DIMETHYLADENOSINE TRANSFERASE"/>
    <property type="match status" value="1"/>
</dbReference>
<dbReference type="HAMAP" id="MF_00607">
    <property type="entry name" value="16SrRNA_methyltr_A"/>
    <property type="match status" value="1"/>
</dbReference>
<keyword evidence="5 7" id="KW-0949">S-adenosyl-L-methionine</keyword>
<gene>
    <name evidence="7" type="primary">rsmA</name>
    <name evidence="7" type="synonym">ksgA</name>
    <name evidence="10" type="ORF">A2920_01630</name>
</gene>
<evidence type="ECO:0000256" key="3">
    <source>
        <dbReference type="ARBA" id="ARBA00022603"/>
    </source>
</evidence>
<feature type="binding site" evidence="7 8">
    <location>
        <position position="58"/>
    </location>
    <ligand>
        <name>S-adenosyl-L-methionine</name>
        <dbReference type="ChEBI" id="CHEBI:59789"/>
    </ligand>
</feature>
<evidence type="ECO:0000256" key="4">
    <source>
        <dbReference type="ARBA" id="ARBA00022679"/>
    </source>
</evidence>
<dbReference type="Gene3D" id="1.10.8.100">
    <property type="entry name" value="Ribosomal RNA adenine dimethylase-like, domain 2"/>
    <property type="match status" value="1"/>
</dbReference>
<reference evidence="10 11" key="1">
    <citation type="journal article" date="2016" name="Nat. Commun.">
        <title>Thousands of microbial genomes shed light on interconnected biogeochemical processes in an aquifer system.</title>
        <authorList>
            <person name="Anantharaman K."/>
            <person name="Brown C.T."/>
            <person name="Hug L.A."/>
            <person name="Sharon I."/>
            <person name="Castelle C.J."/>
            <person name="Probst A.J."/>
            <person name="Thomas B.C."/>
            <person name="Singh A."/>
            <person name="Wilkins M.J."/>
            <person name="Karaoz U."/>
            <person name="Brodie E.L."/>
            <person name="Williams K.H."/>
            <person name="Hubbard S.S."/>
            <person name="Banfield J.F."/>
        </authorList>
    </citation>
    <scope>NUCLEOTIDE SEQUENCE [LARGE SCALE GENOMIC DNA]</scope>
</reference>
<comment type="catalytic activity">
    <reaction evidence="7">
        <text>adenosine(1518)/adenosine(1519) in 16S rRNA + 4 S-adenosyl-L-methionine = N(6)-dimethyladenosine(1518)/N(6)-dimethyladenosine(1519) in 16S rRNA + 4 S-adenosyl-L-homocysteine + 4 H(+)</text>
        <dbReference type="Rhea" id="RHEA:19609"/>
        <dbReference type="Rhea" id="RHEA-COMP:10232"/>
        <dbReference type="Rhea" id="RHEA-COMP:10233"/>
        <dbReference type="ChEBI" id="CHEBI:15378"/>
        <dbReference type="ChEBI" id="CHEBI:57856"/>
        <dbReference type="ChEBI" id="CHEBI:59789"/>
        <dbReference type="ChEBI" id="CHEBI:74411"/>
        <dbReference type="ChEBI" id="CHEBI:74493"/>
        <dbReference type="EC" id="2.1.1.182"/>
    </reaction>
</comment>
<evidence type="ECO:0000259" key="9">
    <source>
        <dbReference type="SMART" id="SM00650"/>
    </source>
</evidence>
<dbReference type="InterPro" id="IPR029063">
    <property type="entry name" value="SAM-dependent_MTases_sf"/>
</dbReference>
<name>A0A1G2U556_9BACT</name>
<dbReference type="GO" id="GO:0052908">
    <property type="term" value="F:16S rRNA (adenine(1518)-N(6)/adenine(1519)-N(6))-dimethyltransferase activity"/>
    <property type="evidence" value="ECO:0007669"/>
    <property type="project" value="UniProtKB-EC"/>
</dbReference>
<keyword evidence="3 7" id="KW-0489">Methyltransferase</keyword>
<dbReference type="SMART" id="SM00650">
    <property type="entry name" value="rADc"/>
    <property type="match status" value="1"/>
</dbReference>
<dbReference type="EC" id="2.1.1.182" evidence="7"/>
<dbReference type="GO" id="GO:0003723">
    <property type="term" value="F:RNA binding"/>
    <property type="evidence" value="ECO:0007669"/>
    <property type="project" value="UniProtKB-UniRule"/>
</dbReference>
<evidence type="ECO:0000256" key="5">
    <source>
        <dbReference type="ARBA" id="ARBA00022691"/>
    </source>
</evidence>
<evidence type="ECO:0000313" key="10">
    <source>
        <dbReference type="EMBL" id="OHB04619.1"/>
    </source>
</evidence>
<comment type="function">
    <text evidence="7">Specifically dimethylates two adjacent adenosines (A1518 and A1519) in the loop of a conserved hairpin near the 3'-end of 16S rRNA in the 30S particle. May play a critical role in biogenesis of 30S subunits.</text>
</comment>
<dbReference type="InterPro" id="IPR020598">
    <property type="entry name" value="rRNA_Ade_methylase_Trfase_N"/>
</dbReference>
<feature type="domain" description="Ribosomal RNA adenine methylase transferase N-terminal" evidence="9">
    <location>
        <begin position="17"/>
        <end position="195"/>
    </location>
</feature>
<keyword evidence="4 7" id="KW-0808">Transferase</keyword>
<keyword evidence="1 7" id="KW-0963">Cytoplasm</keyword>
<organism evidence="10 11">
    <name type="scientific">Candidatus Zambryskibacteria bacterium RIFCSPLOWO2_01_FULL_43_17</name>
    <dbReference type="NCBI Taxonomy" id="1802760"/>
    <lineage>
        <taxon>Bacteria</taxon>
        <taxon>Candidatus Zambryskiibacteriota</taxon>
    </lineage>
</organism>
<dbReference type="CDD" id="cd02440">
    <property type="entry name" value="AdoMet_MTases"/>
    <property type="match status" value="1"/>
</dbReference>
<dbReference type="Proteomes" id="UP000179283">
    <property type="component" value="Unassembled WGS sequence"/>
</dbReference>
<dbReference type="GO" id="GO:0005829">
    <property type="term" value="C:cytosol"/>
    <property type="evidence" value="ECO:0007669"/>
    <property type="project" value="TreeGrafter"/>
</dbReference>
<comment type="subcellular location">
    <subcellularLocation>
        <location evidence="7">Cytoplasm</location>
    </subcellularLocation>
</comment>
<evidence type="ECO:0000256" key="7">
    <source>
        <dbReference type="HAMAP-Rule" id="MF_00607"/>
    </source>
</evidence>
<feature type="binding site" evidence="7 8">
    <location>
        <position position="86"/>
    </location>
    <ligand>
        <name>S-adenosyl-L-methionine</name>
        <dbReference type="ChEBI" id="CHEBI:59789"/>
    </ligand>
</feature>
<dbReference type="PROSITE" id="PS51689">
    <property type="entry name" value="SAM_RNA_A_N6_MT"/>
    <property type="match status" value="1"/>
</dbReference>
<dbReference type="AlphaFoldDB" id="A0A1G2U556"/>
<dbReference type="InterPro" id="IPR020596">
    <property type="entry name" value="rRNA_Ade_Mease_Trfase_CS"/>
</dbReference>
<evidence type="ECO:0000256" key="1">
    <source>
        <dbReference type="ARBA" id="ARBA00022490"/>
    </source>
</evidence>
<feature type="binding site" evidence="7 8">
    <location>
        <position position="37"/>
    </location>
    <ligand>
        <name>S-adenosyl-L-methionine</name>
        <dbReference type="ChEBI" id="CHEBI:59789"/>
    </ligand>
</feature>
<protein>
    <recommendedName>
        <fullName evidence="7">Ribosomal RNA small subunit methyltransferase A</fullName>
        <ecNumber evidence="7">2.1.1.182</ecNumber>
    </recommendedName>
    <alternativeName>
        <fullName evidence="7">16S rRNA (adenine(1518)-N(6)/adenine(1519)-N(6))-dimethyltransferase</fullName>
    </alternativeName>
    <alternativeName>
        <fullName evidence="7">16S rRNA dimethyladenosine transferase</fullName>
    </alternativeName>
    <alternativeName>
        <fullName evidence="7">16S rRNA dimethylase</fullName>
    </alternativeName>
    <alternativeName>
        <fullName evidence="7">S-adenosylmethionine-6-N', N'-adenosyl(rRNA) dimethyltransferase</fullName>
    </alternativeName>
</protein>
<accession>A0A1G2U556</accession>
<dbReference type="InterPro" id="IPR011530">
    <property type="entry name" value="rRNA_adenine_dimethylase"/>
</dbReference>
<dbReference type="EMBL" id="MHWD01000008">
    <property type="protein sequence ID" value="OHB04619.1"/>
    <property type="molecule type" value="Genomic_DNA"/>
</dbReference>
<keyword evidence="2 7" id="KW-0698">rRNA processing</keyword>
<comment type="caution">
    <text evidence="10">The sequence shown here is derived from an EMBL/GenBank/DDBJ whole genome shotgun (WGS) entry which is preliminary data.</text>
</comment>
<evidence type="ECO:0000256" key="2">
    <source>
        <dbReference type="ARBA" id="ARBA00022552"/>
    </source>
</evidence>
<evidence type="ECO:0000256" key="6">
    <source>
        <dbReference type="ARBA" id="ARBA00022884"/>
    </source>
</evidence>
<keyword evidence="6 7" id="KW-0694">RNA-binding</keyword>
<evidence type="ECO:0000313" key="11">
    <source>
        <dbReference type="Proteomes" id="UP000179283"/>
    </source>
</evidence>
<dbReference type="PANTHER" id="PTHR11727:SF7">
    <property type="entry name" value="DIMETHYLADENOSINE TRANSFERASE-RELATED"/>
    <property type="match status" value="1"/>
</dbReference>
<feature type="binding site" evidence="7 8">
    <location>
        <position position="12"/>
    </location>
    <ligand>
        <name>S-adenosyl-L-methionine</name>
        <dbReference type="ChEBI" id="CHEBI:59789"/>
    </ligand>
</feature>
<dbReference type="PROSITE" id="PS01131">
    <property type="entry name" value="RRNA_A_DIMETH"/>
    <property type="match status" value="1"/>
</dbReference>
<evidence type="ECO:0000256" key="8">
    <source>
        <dbReference type="PROSITE-ProRule" id="PRU01026"/>
    </source>
</evidence>
<feature type="binding site" evidence="7 8">
    <location>
        <position position="107"/>
    </location>
    <ligand>
        <name>S-adenosyl-L-methionine</name>
        <dbReference type="ChEBI" id="CHEBI:59789"/>
    </ligand>
</feature>
<dbReference type="InterPro" id="IPR001737">
    <property type="entry name" value="KsgA/Erm"/>
</dbReference>
<comment type="similarity">
    <text evidence="7">Belongs to the class I-like SAM-binding methyltransferase superfamily. rRNA adenine N(6)-methyltransferase family. RsmA subfamily.</text>
</comment>
<proteinExistence type="inferred from homology"/>
<dbReference type="NCBIfam" id="TIGR00755">
    <property type="entry name" value="ksgA"/>
    <property type="match status" value="1"/>
</dbReference>
<dbReference type="SUPFAM" id="SSF53335">
    <property type="entry name" value="S-adenosyl-L-methionine-dependent methyltransferases"/>
    <property type="match status" value="1"/>
</dbReference>
<dbReference type="Pfam" id="PF00398">
    <property type="entry name" value="RrnaAD"/>
    <property type="match status" value="1"/>
</dbReference>
<dbReference type="InterPro" id="IPR023165">
    <property type="entry name" value="rRNA_Ade_diMease-like_C"/>
</dbReference>
<feature type="binding site" evidence="7 8">
    <location>
        <position position="10"/>
    </location>
    <ligand>
        <name>S-adenosyl-L-methionine</name>
        <dbReference type="ChEBI" id="CHEBI:59789"/>
    </ligand>
</feature>